<keyword evidence="3" id="KW-1185">Reference proteome</keyword>
<reference evidence="2" key="1">
    <citation type="submission" date="2021-12" db="EMBL/GenBank/DDBJ databases">
        <authorList>
            <person name="Martin H S."/>
        </authorList>
    </citation>
    <scope>NUCLEOTIDE SEQUENCE</scope>
</reference>
<evidence type="ECO:0000313" key="3">
    <source>
        <dbReference type="Proteomes" id="UP000838878"/>
    </source>
</evidence>
<dbReference type="AlphaFoldDB" id="A0A8J9UHE9"/>
<organism evidence="2 3">
    <name type="scientific">Brenthis ino</name>
    <name type="common">lesser marbled fritillary</name>
    <dbReference type="NCBI Taxonomy" id="405034"/>
    <lineage>
        <taxon>Eukaryota</taxon>
        <taxon>Metazoa</taxon>
        <taxon>Ecdysozoa</taxon>
        <taxon>Arthropoda</taxon>
        <taxon>Hexapoda</taxon>
        <taxon>Insecta</taxon>
        <taxon>Pterygota</taxon>
        <taxon>Neoptera</taxon>
        <taxon>Endopterygota</taxon>
        <taxon>Lepidoptera</taxon>
        <taxon>Glossata</taxon>
        <taxon>Ditrysia</taxon>
        <taxon>Papilionoidea</taxon>
        <taxon>Nymphalidae</taxon>
        <taxon>Heliconiinae</taxon>
        <taxon>Argynnini</taxon>
        <taxon>Brenthis</taxon>
    </lineage>
</organism>
<sequence length="104" mass="11982">MMPQIKVSIAFLLLCAIVQAQESFYAGRNGRGYPLIEKLVEISREQILPLKTRGDLTHVRRLLAMPPNTEPPFSVINREHYENLYNHPTTWPIRQSDFVDPVHG</sequence>
<evidence type="ECO:0000313" key="2">
    <source>
        <dbReference type="EMBL" id="CAH0720381.1"/>
    </source>
</evidence>
<feature type="non-terminal residue" evidence="2">
    <location>
        <position position="104"/>
    </location>
</feature>
<proteinExistence type="predicted"/>
<feature type="chain" id="PRO_5035473478" evidence="1">
    <location>
        <begin position="21"/>
        <end position="104"/>
    </location>
</feature>
<name>A0A8J9UHE9_9NEOP</name>
<dbReference type="Proteomes" id="UP000838878">
    <property type="component" value="Chromosome 2"/>
</dbReference>
<dbReference type="OrthoDB" id="6612236at2759"/>
<gene>
    <name evidence="2" type="ORF">BINO364_LOCUS6620</name>
</gene>
<evidence type="ECO:0000256" key="1">
    <source>
        <dbReference type="SAM" id="SignalP"/>
    </source>
</evidence>
<feature type="signal peptide" evidence="1">
    <location>
        <begin position="1"/>
        <end position="20"/>
    </location>
</feature>
<protein>
    <submittedName>
        <fullName evidence="2">Uncharacterized protein</fullName>
    </submittedName>
</protein>
<keyword evidence="1" id="KW-0732">Signal</keyword>
<accession>A0A8J9UHE9</accession>
<dbReference type="EMBL" id="OV170222">
    <property type="protein sequence ID" value="CAH0720381.1"/>
    <property type="molecule type" value="Genomic_DNA"/>
</dbReference>